<keyword evidence="3" id="KW-1185">Reference proteome</keyword>
<evidence type="ECO:0000313" key="2">
    <source>
        <dbReference type="EMBL" id="MDC8831586.1"/>
    </source>
</evidence>
<keyword evidence="1" id="KW-0472">Membrane</keyword>
<protein>
    <submittedName>
        <fullName evidence="2">DUF3379 family protein</fullName>
    </submittedName>
</protein>
<gene>
    <name evidence="2" type="ORF">OIK42_12530</name>
</gene>
<accession>A0ABT5L3I1</accession>
<dbReference type="Proteomes" id="UP001218788">
    <property type="component" value="Unassembled WGS sequence"/>
</dbReference>
<evidence type="ECO:0000313" key="3">
    <source>
        <dbReference type="Proteomes" id="UP001218788"/>
    </source>
</evidence>
<dbReference type="Pfam" id="PF11859">
    <property type="entry name" value="DUF3379"/>
    <property type="match status" value="1"/>
</dbReference>
<feature type="transmembrane region" description="Helical" evidence="1">
    <location>
        <begin position="79"/>
        <end position="98"/>
    </location>
</feature>
<reference evidence="2 3" key="1">
    <citation type="submission" date="2022-10" db="EMBL/GenBank/DDBJ databases">
        <title>Alteromonas sp. chi3 Genome sequencing.</title>
        <authorList>
            <person name="Park S."/>
        </authorList>
    </citation>
    <scope>NUCLEOTIDE SEQUENCE [LARGE SCALE GENOMIC DNA]</scope>
    <source>
        <strain evidence="3">chi3</strain>
    </source>
</reference>
<dbReference type="InterPro" id="IPR021806">
    <property type="entry name" value="DUF3379"/>
</dbReference>
<dbReference type="EMBL" id="JAQQXP010000001">
    <property type="protein sequence ID" value="MDC8831586.1"/>
    <property type="molecule type" value="Genomic_DNA"/>
</dbReference>
<keyword evidence="1" id="KW-1133">Transmembrane helix</keyword>
<name>A0ABT5L3I1_9ALTE</name>
<proteinExistence type="predicted"/>
<organism evidence="2 3">
    <name type="scientific">Alteromonas gilva</name>
    <dbReference type="NCBI Taxonomy" id="2987522"/>
    <lineage>
        <taxon>Bacteria</taxon>
        <taxon>Pseudomonadati</taxon>
        <taxon>Pseudomonadota</taxon>
        <taxon>Gammaproteobacteria</taxon>
        <taxon>Alteromonadales</taxon>
        <taxon>Alteromonadaceae</taxon>
        <taxon>Alteromonas/Salinimonas group</taxon>
        <taxon>Alteromonas</taxon>
    </lineage>
</organism>
<keyword evidence="1" id="KW-0812">Transmembrane</keyword>
<dbReference type="RefSeq" id="WP_273640975.1">
    <property type="nucleotide sequence ID" value="NZ_JAQQXP010000001.1"/>
</dbReference>
<sequence>MDELEFRRRIYANPADDDNALCQAAQSNTDNEAFWKDTKALDEKLKTAANVPVPDDLASKIILNTSLIEFNQQKRRNRWYIGLAASVAFTCGIALTAWQQQHVELDEAALAHMYYAENERPVGEATITPQLVNAKLAQFGAQLDPSIGHIASINYCLLDSIRSLHMIIETPTGRMSVFLVPDKARQAPDAFSDQVYQGTSYALQKTNVLVIGEKNADLPAFTSQLQQRLKLST</sequence>
<evidence type="ECO:0000256" key="1">
    <source>
        <dbReference type="SAM" id="Phobius"/>
    </source>
</evidence>
<comment type="caution">
    <text evidence="2">The sequence shown here is derived from an EMBL/GenBank/DDBJ whole genome shotgun (WGS) entry which is preliminary data.</text>
</comment>